<dbReference type="Pfam" id="PF09613">
    <property type="entry name" value="HrpB1_HrpK"/>
    <property type="match status" value="1"/>
</dbReference>
<dbReference type="RefSeq" id="WP_053013895.1">
    <property type="nucleotide sequence ID" value="NZ_CP011371.1"/>
</dbReference>
<name>A0A0G3BQM0_9BURK</name>
<organism evidence="1 2">
    <name type="scientific">Caldimonas brevitalea</name>
    <dbReference type="NCBI Taxonomy" id="413882"/>
    <lineage>
        <taxon>Bacteria</taxon>
        <taxon>Pseudomonadati</taxon>
        <taxon>Pseudomonadota</taxon>
        <taxon>Betaproteobacteria</taxon>
        <taxon>Burkholderiales</taxon>
        <taxon>Sphaerotilaceae</taxon>
        <taxon>Caldimonas</taxon>
    </lineage>
</organism>
<evidence type="ECO:0000313" key="1">
    <source>
        <dbReference type="EMBL" id="AKJ31739.1"/>
    </source>
</evidence>
<dbReference type="KEGG" id="pbh:AAW51_5048"/>
<dbReference type="AlphaFoldDB" id="A0A0G3BQM0"/>
<dbReference type="Proteomes" id="UP000035352">
    <property type="component" value="Chromosome"/>
</dbReference>
<protein>
    <recommendedName>
        <fullName evidence="3">Type III secretion protein HrpB1</fullName>
    </recommendedName>
</protein>
<gene>
    <name evidence="1" type="ORF">AAW51_5048</name>
</gene>
<dbReference type="EMBL" id="CP011371">
    <property type="protein sequence ID" value="AKJ31739.1"/>
    <property type="molecule type" value="Genomic_DNA"/>
</dbReference>
<sequence>MSSDQPHPLPGSDLALKVLMKIFSLGLATARHDDLEDILAAALRLHYDEGQATLAEVRLQIRLENWIGAVRLLKQIEVATRIDPALTSALLAGCLFRMGDAEWSRYAAKLLREGGSNGALQLLNGFLQAQAGGLHPAPNAAEAEQVRQRITAILKNAQAKAGAP</sequence>
<dbReference type="InterPro" id="IPR013394">
    <property type="entry name" value="T3SS_HrpB1/HrpK"/>
</dbReference>
<reference evidence="1 2" key="1">
    <citation type="submission" date="2015-05" db="EMBL/GenBank/DDBJ databases">
        <authorList>
            <person name="Tang B."/>
            <person name="Yu Y."/>
        </authorList>
    </citation>
    <scope>NUCLEOTIDE SEQUENCE [LARGE SCALE GENOMIC DNA]</scope>
    <source>
        <strain evidence="1 2">DSM 7029</strain>
    </source>
</reference>
<proteinExistence type="predicted"/>
<evidence type="ECO:0000313" key="2">
    <source>
        <dbReference type="Proteomes" id="UP000035352"/>
    </source>
</evidence>
<evidence type="ECO:0008006" key="3">
    <source>
        <dbReference type="Google" id="ProtNLM"/>
    </source>
</evidence>
<keyword evidence="2" id="KW-1185">Reference proteome</keyword>
<accession>A0A0G3BQM0</accession>
<dbReference type="OrthoDB" id="9017514at2"/>